<name>X0UY11_9ZZZZ</name>
<proteinExistence type="predicted"/>
<keyword evidence="1" id="KW-0812">Transmembrane</keyword>
<evidence type="ECO:0000313" key="2">
    <source>
        <dbReference type="EMBL" id="GAG04052.1"/>
    </source>
</evidence>
<organism evidence="2">
    <name type="scientific">marine sediment metagenome</name>
    <dbReference type="NCBI Taxonomy" id="412755"/>
    <lineage>
        <taxon>unclassified sequences</taxon>
        <taxon>metagenomes</taxon>
        <taxon>ecological metagenomes</taxon>
    </lineage>
</organism>
<evidence type="ECO:0000256" key="1">
    <source>
        <dbReference type="SAM" id="Phobius"/>
    </source>
</evidence>
<feature type="transmembrane region" description="Helical" evidence="1">
    <location>
        <begin position="94"/>
        <end position="112"/>
    </location>
</feature>
<dbReference type="EMBL" id="BARS01021476">
    <property type="protein sequence ID" value="GAG04052.1"/>
    <property type="molecule type" value="Genomic_DNA"/>
</dbReference>
<sequence>MISQLFIQHWAGIILIVLAISFNMYAMEAEKGIYPMGRFIHKYKAMFEVINWLILVGLVIYLSCLFSWYLLISLFVLPIVGALLASLFKGFTQVVYLFTMPVFLIIFIIRIMS</sequence>
<gene>
    <name evidence="2" type="ORF">S01H1_34488</name>
</gene>
<dbReference type="AlphaFoldDB" id="X0UY11"/>
<feature type="transmembrane region" description="Helical" evidence="1">
    <location>
        <begin position="6"/>
        <end position="25"/>
    </location>
</feature>
<feature type="transmembrane region" description="Helical" evidence="1">
    <location>
        <begin position="45"/>
        <end position="62"/>
    </location>
</feature>
<keyword evidence="1" id="KW-0472">Membrane</keyword>
<comment type="caution">
    <text evidence="2">The sequence shown here is derived from an EMBL/GenBank/DDBJ whole genome shotgun (WGS) entry which is preliminary data.</text>
</comment>
<protein>
    <submittedName>
        <fullName evidence="2">Uncharacterized protein</fullName>
    </submittedName>
</protein>
<accession>X0UY11</accession>
<keyword evidence="1" id="KW-1133">Transmembrane helix</keyword>
<reference evidence="2" key="1">
    <citation type="journal article" date="2014" name="Front. Microbiol.">
        <title>High frequency of phylogenetically diverse reductive dehalogenase-homologous genes in deep subseafloor sedimentary metagenomes.</title>
        <authorList>
            <person name="Kawai M."/>
            <person name="Futagami T."/>
            <person name="Toyoda A."/>
            <person name="Takaki Y."/>
            <person name="Nishi S."/>
            <person name="Hori S."/>
            <person name="Arai W."/>
            <person name="Tsubouchi T."/>
            <person name="Morono Y."/>
            <person name="Uchiyama I."/>
            <person name="Ito T."/>
            <person name="Fujiyama A."/>
            <person name="Inagaki F."/>
            <person name="Takami H."/>
        </authorList>
    </citation>
    <scope>NUCLEOTIDE SEQUENCE</scope>
    <source>
        <strain evidence="2">Expedition CK06-06</strain>
    </source>
</reference>